<sequence length="144" mass="15912">MTQRSLADIQFQTTLEGVTPAQLGGFFEGWPNPPTPETLWRILDRAAVFVLARTPDGQVIGFVNALSDGILAASIPLLEVQAGWRSLGLGSELMRRVLTELGDLYMVDLSCDDDVVPFYERLGLKRANAMFLRRYDNQAGIPAE</sequence>
<proteinExistence type="evidence at protein level"/>
<evidence type="ECO:0000313" key="2">
    <source>
        <dbReference type="EMBL" id="AAF11229.1"/>
    </source>
</evidence>
<feature type="binding site" evidence="4">
    <location>
        <position position="121"/>
    </location>
    <ligand>
        <name>CoA</name>
        <dbReference type="ChEBI" id="CHEBI:57287"/>
    </ligand>
</feature>
<keyword evidence="4" id="KW-0002">3D-structure</keyword>
<feature type="binding site" evidence="4">
    <location>
        <position position="86"/>
    </location>
    <ligand>
        <name>Ca(2+)</name>
        <dbReference type="ChEBI" id="CHEBI:29108"/>
    </ligand>
</feature>
<dbReference type="Gene3D" id="3.40.630.30">
    <property type="match status" value="1"/>
</dbReference>
<accession>Q9RTS8</accession>
<dbReference type="KEGG" id="dra:DR_1678"/>
<dbReference type="PROSITE" id="PS51186">
    <property type="entry name" value="GNAT"/>
    <property type="match status" value="1"/>
</dbReference>
<keyword evidence="4" id="KW-0106">Calcium</keyword>
<feature type="binding site" evidence="4">
    <location>
        <position position="91"/>
    </location>
    <ligand>
        <name>CoA</name>
        <dbReference type="ChEBI" id="CHEBI:57287"/>
    </ligand>
</feature>
<feature type="binding site" evidence="4">
    <location>
        <position position="80"/>
    </location>
    <ligand>
        <name>CoA</name>
        <dbReference type="ChEBI" id="CHEBI:57287"/>
    </ligand>
</feature>
<dbReference type="Pfam" id="PF00583">
    <property type="entry name" value="Acetyltransf_1"/>
    <property type="match status" value="1"/>
</dbReference>
<dbReference type="GeneID" id="69517914"/>
<feature type="binding site" evidence="4">
    <location>
        <position position="88"/>
    </location>
    <ligand>
        <name>CoA</name>
        <dbReference type="ChEBI" id="CHEBI:57287"/>
    </ligand>
</feature>
<dbReference type="PDBsum" id="3S6F"/>
<feature type="binding site" evidence="4">
    <location>
        <position position="86"/>
    </location>
    <ligand>
        <name>CoA</name>
        <dbReference type="ChEBI" id="CHEBI:57287"/>
    </ligand>
</feature>
<evidence type="ECO:0000313" key="3">
    <source>
        <dbReference type="Proteomes" id="UP000002524"/>
    </source>
</evidence>
<dbReference type="EMBL" id="AE000513">
    <property type="protein sequence ID" value="AAF11229.1"/>
    <property type="molecule type" value="Genomic_DNA"/>
</dbReference>
<dbReference type="GO" id="GO:0008080">
    <property type="term" value="F:N-acetyltransferase activity"/>
    <property type="evidence" value="ECO:0000318"/>
    <property type="project" value="GO_Central"/>
</dbReference>
<feature type="binding site" evidence="4">
    <location>
        <position position="114"/>
    </location>
    <ligand>
        <name>CoA</name>
        <dbReference type="ChEBI" id="CHEBI:57287"/>
    </ligand>
</feature>
<dbReference type="PATRIC" id="fig|243230.17.peg.1887"/>
<dbReference type="PDB" id="3S6F">
    <property type="method" value="X-ray"/>
    <property type="resolution" value="1.19 A"/>
    <property type="chains" value="A=1-144"/>
</dbReference>
<reference evidence="4" key="2">
    <citation type="submission" date="2011-05" db="PDB data bank">
        <title>Crystal structure of a Hypothetical acetyltransferase (DR_1678) from Deinococcus radiodurans at 1.19 A resolution.</title>
        <authorList>
            <consortium name="Joint Center for Structural Genomics (JCSG)"/>
        </authorList>
    </citation>
    <scope>X-RAY CRYSTALLOGRAPHY (1.19 ANGSTROMS) IN COMPLEX WITH CA(2+) AND COA</scope>
</reference>
<feature type="binding site" evidence="4">
    <location>
        <position position="90"/>
    </location>
    <ligand>
        <name>CoA</name>
        <dbReference type="ChEBI" id="CHEBI:57287"/>
    </ligand>
</feature>
<keyword evidence="4" id="KW-0479">Metal-binding</keyword>
<dbReference type="DNASU" id="1797577"/>
<dbReference type="STRING" id="243230.DR_1678"/>
<evidence type="ECO:0007829" key="4">
    <source>
        <dbReference type="PDB" id="3S6F"/>
    </source>
</evidence>
<dbReference type="SMR" id="Q9RTS8"/>
<dbReference type="PIR" id="A75369">
    <property type="entry name" value="A75369"/>
</dbReference>
<feature type="binding site" evidence="4">
    <location>
        <position position="78"/>
    </location>
    <ligand>
        <name>CoA</name>
        <dbReference type="ChEBI" id="CHEBI:57287"/>
    </ligand>
</feature>
<protein>
    <recommendedName>
        <fullName evidence="1">N-acetyltransferase domain-containing protein</fullName>
    </recommendedName>
</protein>
<gene>
    <name evidence="2" type="ordered locus">DR_1678</name>
</gene>
<dbReference type="RefSeq" id="WP_010888313.1">
    <property type="nucleotide sequence ID" value="NC_001263.1"/>
</dbReference>
<dbReference type="GO" id="GO:0046872">
    <property type="term" value="F:metal ion binding"/>
    <property type="evidence" value="ECO:0007669"/>
    <property type="project" value="UniProtKB-KW"/>
</dbReference>
<dbReference type="AlphaFoldDB" id="Q9RTS8"/>
<dbReference type="InterPro" id="IPR016181">
    <property type="entry name" value="Acyl_CoA_acyltransferase"/>
</dbReference>
<dbReference type="Proteomes" id="UP000002524">
    <property type="component" value="Chromosome 1"/>
</dbReference>
<dbReference type="EvolutionaryTrace" id="Q9RTS8"/>
<dbReference type="SUPFAM" id="SSF55729">
    <property type="entry name" value="Acyl-CoA N-acyltransferases (Nat)"/>
    <property type="match status" value="1"/>
</dbReference>
<keyword evidence="3" id="KW-1185">Reference proteome</keyword>
<dbReference type="EnsemblBacteria" id="AAF11229">
    <property type="protein sequence ID" value="AAF11229"/>
    <property type="gene ID" value="DR_1678"/>
</dbReference>
<dbReference type="HOGENOM" id="CLU_086503_5_1_0"/>
<reference evidence="2 3" key="1">
    <citation type="journal article" date="1999" name="Science">
        <title>Genome sequence of the radioresistant bacterium Deinococcus radiodurans R1.</title>
        <authorList>
            <person name="White O."/>
            <person name="Eisen J.A."/>
            <person name="Heidelberg J.F."/>
            <person name="Hickey E.K."/>
            <person name="Peterson J.D."/>
            <person name="Dodson R.J."/>
            <person name="Haft D.H."/>
            <person name="Gwinn M.L."/>
            <person name="Nelson W.C."/>
            <person name="Richardson D.L."/>
            <person name="Moffat K.S."/>
            <person name="Qin H."/>
            <person name="Jiang L."/>
            <person name="Pamphile W."/>
            <person name="Crosby M."/>
            <person name="Shen M."/>
            <person name="Vamathevan J.J."/>
            <person name="Lam P."/>
            <person name="McDonald L."/>
            <person name="Utterback T."/>
            <person name="Zalewski C."/>
            <person name="Makarova K.S."/>
            <person name="Aravind L."/>
            <person name="Daly M.J."/>
            <person name="Minton K.W."/>
            <person name="Fleischmann R.D."/>
            <person name="Ketchum K.A."/>
            <person name="Nelson K.E."/>
            <person name="Salzberg S."/>
            <person name="Smith H.O."/>
            <person name="Venter J.C."/>
            <person name="Fraser C.M."/>
        </authorList>
    </citation>
    <scope>NUCLEOTIDE SEQUENCE [LARGE SCALE GENOMIC DNA]</scope>
    <source>
        <strain evidence="3">ATCC 13939 / DSM 20539 / JCM 16871 / LMG 4051 / NBRC 15346 / NCIMB 9279 / R1 / VKM B-1422</strain>
    </source>
</reference>
<dbReference type="InterPro" id="IPR000182">
    <property type="entry name" value="GNAT_dom"/>
</dbReference>
<dbReference type="OrthoDB" id="9775804at2"/>
<dbReference type="CDD" id="cd04301">
    <property type="entry name" value="NAT_SF"/>
    <property type="match status" value="1"/>
</dbReference>
<dbReference type="InParanoid" id="Q9RTS8"/>
<name>Q9RTS8_DEIRA</name>
<feature type="domain" description="N-acetyltransferase" evidence="1">
    <location>
        <begin position="13"/>
        <end position="144"/>
    </location>
</feature>
<organism evidence="2 3">
    <name type="scientific">Deinococcus radiodurans (strain ATCC 13939 / DSM 20539 / JCM 16871 / CCUG 27074 / LMG 4051 / NBRC 15346 / NCIMB 9279 / VKM B-1422 / R1)</name>
    <dbReference type="NCBI Taxonomy" id="243230"/>
    <lineage>
        <taxon>Bacteria</taxon>
        <taxon>Thermotogati</taxon>
        <taxon>Deinococcota</taxon>
        <taxon>Deinococci</taxon>
        <taxon>Deinococcales</taxon>
        <taxon>Deinococcaceae</taxon>
        <taxon>Deinococcus</taxon>
    </lineage>
</organism>
<dbReference type="eggNOG" id="COG0454">
    <property type="taxonomic scope" value="Bacteria"/>
</dbReference>
<dbReference type="PaxDb" id="243230-DR_1678"/>
<evidence type="ECO:0000259" key="1">
    <source>
        <dbReference type="PROSITE" id="PS51186"/>
    </source>
</evidence>
<feature type="binding site" evidence="4">
    <location>
        <position position="85"/>
    </location>
    <ligand>
        <name>CoA</name>
        <dbReference type="ChEBI" id="CHEBI:57287"/>
    </ligand>
</feature>